<feature type="coiled-coil region" evidence="1">
    <location>
        <begin position="490"/>
        <end position="552"/>
    </location>
</feature>
<evidence type="ECO:0000313" key="3">
    <source>
        <dbReference type="EMBL" id="MFF4774805.1"/>
    </source>
</evidence>
<proteinExistence type="predicted"/>
<gene>
    <name evidence="3" type="ORF">ACFY05_18300</name>
</gene>
<accession>A0ABW6V6D7</accession>
<dbReference type="CDD" id="cd00761">
    <property type="entry name" value="Glyco_tranf_GTA_type"/>
    <property type="match status" value="1"/>
</dbReference>
<dbReference type="Proteomes" id="UP001602119">
    <property type="component" value="Unassembled WGS sequence"/>
</dbReference>
<dbReference type="EMBL" id="JBIAXI010000010">
    <property type="protein sequence ID" value="MFF4774805.1"/>
    <property type="molecule type" value="Genomic_DNA"/>
</dbReference>
<keyword evidence="1" id="KW-0175">Coiled coil</keyword>
<evidence type="ECO:0000259" key="2">
    <source>
        <dbReference type="Pfam" id="PF00535"/>
    </source>
</evidence>
<dbReference type="Gene3D" id="3.90.550.10">
    <property type="entry name" value="Spore Coat Polysaccharide Biosynthesis Protein SpsA, Chain A"/>
    <property type="match status" value="1"/>
</dbReference>
<sequence>MIETPVSTPRVRGNDYSVLTPPEIGSWTPRLTVSVVIPAYGGQDKLDLVLAALAVQTYPAELTEVVVVDNGTSPPLRLPEPRPAGTRLIRCETPGRADARNAGLAASGGDVVHWLDSDVVLERDAVEAQMRWHHLAPYLSVTGYLRFSEARPPQPAEIADAAELAPFFEPAEPHSWIVDLVGRTDGLRDARRAFSLHVGGSTSVNRRLIEMTGPMDTGLMLGQDTEMGYRLAQAGAVFVPEPRSRAYHLGPTMRMRDMDRVTRVSHAFIPDRVPQYRWLRSHPGRQWLVPYVEVVVDGADASYEDVRATVDTALAGTVPDVGVVVTGVPEPETRERRAPLTDPCLDRTLVHGLYAHEARVRFTASAAPAPFRLRVPAGWALGEDTLATLVDLIEERGLGMVGLLLSEDGEGPGGGVTVARLERTAAFNRATFVQEPGAAGEAGRTADAGRGGGETEALDDAVAEMFGAVWIDGAPVGLLPAEQAPVPVGRRSAYRARAEAQAEAAKLAKEVERLRAQVGKWRDEAAKWRKSTVELRREVGSLRKEAATLRRKRSIKAIVRRVIYR</sequence>
<dbReference type="SUPFAM" id="SSF53448">
    <property type="entry name" value="Nucleotide-diphospho-sugar transferases"/>
    <property type="match status" value="1"/>
</dbReference>
<keyword evidence="3" id="KW-0328">Glycosyltransferase</keyword>
<dbReference type="RefSeq" id="WP_387343112.1">
    <property type="nucleotide sequence ID" value="NZ_JBIAXI010000010.1"/>
</dbReference>
<protein>
    <submittedName>
        <fullName evidence="3">Glycosyltransferase</fullName>
        <ecNumber evidence="3">2.4.-.-</ecNumber>
    </submittedName>
</protein>
<dbReference type="GO" id="GO:0016757">
    <property type="term" value="F:glycosyltransferase activity"/>
    <property type="evidence" value="ECO:0007669"/>
    <property type="project" value="UniProtKB-KW"/>
</dbReference>
<evidence type="ECO:0000313" key="4">
    <source>
        <dbReference type="Proteomes" id="UP001602119"/>
    </source>
</evidence>
<dbReference type="InterPro" id="IPR050834">
    <property type="entry name" value="Glycosyltransf_2"/>
</dbReference>
<dbReference type="EC" id="2.4.-.-" evidence="3"/>
<dbReference type="Pfam" id="PF00535">
    <property type="entry name" value="Glycos_transf_2"/>
    <property type="match status" value="1"/>
</dbReference>
<keyword evidence="3" id="KW-0808">Transferase</keyword>
<dbReference type="PANTHER" id="PTHR43685:SF3">
    <property type="entry name" value="SLR2126 PROTEIN"/>
    <property type="match status" value="1"/>
</dbReference>
<dbReference type="InterPro" id="IPR029044">
    <property type="entry name" value="Nucleotide-diphossugar_trans"/>
</dbReference>
<keyword evidence="4" id="KW-1185">Reference proteome</keyword>
<name>A0ABW6V6D7_MICFU</name>
<organism evidence="3 4">
    <name type="scientific">Microtetraspora fusca</name>
    <dbReference type="NCBI Taxonomy" id="1997"/>
    <lineage>
        <taxon>Bacteria</taxon>
        <taxon>Bacillati</taxon>
        <taxon>Actinomycetota</taxon>
        <taxon>Actinomycetes</taxon>
        <taxon>Streptosporangiales</taxon>
        <taxon>Streptosporangiaceae</taxon>
        <taxon>Microtetraspora</taxon>
    </lineage>
</organism>
<evidence type="ECO:0000256" key="1">
    <source>
        <dbReference type="SAM" id="Coils"/>
    </source>
</evidence>
<reference evidence="3 4" key="1">
    <citation type="submission" date="2024-10" db="EMBL/GenBank/DDBJ databases">
        <title>The Natural Products Discovery Center: Release of the First 8490 Sequenced Strains for Exploring Actinobacteria Biosynthetic Diversity.</title>
        <authorList>
            <person name="Kalkreuter E."/>
            <person name="Kautsar S.A."/>
            <person name="Yang D."/>
            <person name="Bader C.D."/>
            <person name="Teijaro C.N."/>
            <person name="Fluegel L."/>
            <person name="Davis C.M."/>
            <person name="Simpson J.R."/>
            <person name="Lauterbach L."/>
            <person name="Steele A.D."/>
            <person name="Gui C."/>
            <person name="Meng S."/>
            <person name="Li G."/>
            <person name="Viehrig K."/>
            <person name="Ye F."/>
            <person name="Su P."/>
            <person name="Kiefer A.F."/>
            <person name="Nichols A."/>
            <person name="Cepeda A.J."/>
            <person name="Yan W."/>
            <person name="Fan B."/>
            <person name="Jiang Y."/>
            <person name="Adhikari A."/>
            <person name="Zheng C.-J."/>
            <person name="Schuster L."/>
            <person name="Cowan T.M."/>
            <person name="Smanski M.J."/>
            <person name="Chevrette M.G."/>
            <person name="De Carvalho L.P.S."/>
            <person name="Shen B."/>
        </authorList>
    </citation>
    <scope>NUCLEOTIDE SEQUENCE [LARGE SCALE GENOMIC DNA]</scope>
    <source>
        <strain evidence="3 4">NPDC001281</strain>
    </source>
</reference>
<dbReference type="InterPro" id="IPR001173">
    <property type="entry name" value="Glyco_trans_2-like"/>
</dbReference>
<dbReference type="PANTHER" id="PTHR43685">
    <property type="entry name" value="GLYCOSYLTRANSFERASE"/>
    <property type="match status" value="1"/>
</dbReference>
<comment type="caution">
    <text evidence="3">The sequence shown here is derived from an EMBL/GenBank/DDBJ whole genome shotgun (WGS) entry which is preliminary data.</text>
</comment>
<feature type="domain" description="Glycosyltransferase 2-like" evidence="2">
    <location>
        <begin position="34"/>
        <end position="143"/>
    </location>
</feature>